<accession>A0A7W1YGX9</accession>
<evidence type="ECO:0000313" key="1">
    <source>
        <dbReference type="EMBL" id="MBA3927093.1"/>
    </source>
</evidence>
<dbReference type="RefSeq" id="WP_181677206.1">
    <property type="nucleotide sequence ID" value="NZ_JABJVM010000013.1"/>
</dbReference>
<dbReference type="AlphaFoldDB" id="A0A7W1YGX9"/>
<dbReference type="InterPro" id="IPR029058">
    <property type="entry name" value="AB_hydrolase_fold"/>
</dbReference>
<dbReference type="InterPro" id="IPR000801">
    <property type="entry name" value="Esterase-like"/>
</dbReference>
<gene>
    <name evidence="1" type="ORF">HPK16_12150</name>
</gene>
<dbReference type="Gene3D" id="3.40.50.1820">
    <property type="entry name" value="alpha/beta hydrolase"/>
    <property type="match status" value="1"/>
</dbReference>
<dbReference type="GO" id="GO:0016747">
    <property type="term" value="F:acyltransferase activity, transferring groups other than amino-acyl groups"/>
    <property type="evidence" value="ECO:0007669"/>
    <property type="project" value="TreeGrafter"/>
</dbReference>
<proteinExistence type="predicted"/>
<dbReference type="PANTHER" id="PTHR48098">
    <property type="entry name" value="ENTEROCHELIN ESTERASE-RELATED"/>
    <property type="match status" value="1"/>
</dbReference>
<dbReference type="InterPro" id="IPR050583">
    <property type="entry name" value="Mycobacterial_A85_antigen"/>
</dbReference>
<organism evidence="1 2">
    <name type="scientific">Listeria rustica</name>
    <dbReference type="NCBI Taxonomy" id="2713503"/>
    <lineage>
        <taxon>Bacteria</taxon>
        <taxon>Bacillati</taxon>
        <taxon>Bacillota</taxon>
        <taxon>Bacilli</taxon>
        <taxon>Bacillales</taxon>
        <taxon>Listeriaceae</taxon>
        <taxon>Listeria</taxon>
    </lineage>
</organism>
<dbReference type="SUPFAM" id="SSF53474">
    <property type="entry name" value="alpha/beta-Hydrolases"/>
    <property type="match status" value="1"/>
</dbReference>
<name>A0A7W1YGX9_9LIST</name>
<comment type="caution">
    <text evidence="1">The sequence shown here is derived from an EMBL/GenBank/DDBJ whole genome shotgun (WGS) entry which is preliminary data.</text>
</comment>
<keyword evidence="2" id="KW-1185">Reference proteome</keyword>
<dbReference type="EMBL" id="JABJVM010000013">
    <property type="protein sequence ID" value="MBA3927093.1"/>
    <property type="molecule type" value="Genomic_DNA"/>
</dbReference>
<sequence>MAIFSTHFASQSLQLRTSLQVFIPDIIDTDKPMRLLYLLHGLSDDDTAWLTNSSLVRYAENRNIAIVMPQVHRSFYTDMQTGNRYWTFLSEELPRLVHSWFKLPTEPENTYVAGLSMGGYGAFKWALHYPEKFAGMASLSGALDIVALREARPEGEAEMQATFGDIESHRGSDNDLLTLLGKITAKPRVLQLCGTEDFLYENNLGFKAHIEQTDLPYTYQESPGEHDWEYWDREIQTVLNWIDQKGDFA</sequence>
<dbReference type="Pfam" id="PF00756">
    <property type="entry name" value="Esterase"/>
    <property type="match status" value="1"/>
</dbReference>
<reference evidence="1 2" key="1">
    <citation type="submission" date="2020-05" db="EMBL/GenBank/DDBJ databases">
        <authorList>
            <person name="Carlin C.R."/>
        </authorList>
    </citation>
    <scope>NUCLEOTIDE SEQUENCE [LARGE SCALE GENOMIC DNA]</scope>
    <source>
        <strain evidence="1 2">FSL W9-0585</strain>
    </source>
</reference>
<dbReference type="Proteomes" id="UP000548787">
    <property type="component" value="Unassembled WGS sequence"/>
</dbReference>
<reference evidence="1 2" key="2">
    <citation type="submission" date="2020-08" db="EMBL/GenBank/DDBJ databases">
        <title>Listeria ohnekaius sp. nov. and Listeria portnoyii sp. nov. isolated from non-agricultural and natural environments.</title>
        <authorList>
            <person name="Weller D."/>
            <person name="Belias A.M."/>
            <person name="Liao J."/>
            <person name="Guo S."/>
            <person name="Orsi R.H."/>
            <person name="Wiedmann M."/>
        </authorList>
    </citation>
    <scope>NUCLEOTIDE SEQUENCE [LARGE SCALE GENOMIC DNA]</scope>
    <source>
        <strain evidence="1 2">FSL W9-0585</strain>
    </source>
</reference>
<dbReference type="PANTHER" id="PTHR48098:SF1">
    <property type="entry name" value="DIACYLGLYCEROL ACYLTRANSFERASE_MYCOLYLTRANSFERASE AG85A"/>
    <property type="match status" value="1"/>
</dbReference>
<evidence type="ECO:0000313" key="2">
    <source>
        <dbReference type="Proteomes" id="UP000548787"/>
    </source>
</evidence>
<protein>
    <submittedName>
        <fullName evidence="1">Esterase family protein</fullName>
    </submittedName>
</protein>